<dbReference type="GO" id="GO:0006353">
    <property type="term" value="P:DNA-templated transcription termination"/>
    <property type="evidence" value="ECO:0007669"/>
    <property type="project" value="UniProtKB-UniRule"/>
</dbReference>
<dbReference type="NCBIfam" id="TIGR01951">
    <property type="entry name" value="nusB"/>
    <property type="match status" value="1"/>
</dbReference>
<dbReference type="InterPro" id="IPR035926">
    <property type="entry name" value="NusB-like_sf"/>
</dbReference>
<evidence type="ECO:0000259" key="7">
    <source>
        <dbReference type="Pfam" id="PF01029"/>
    </source>
</evidence>
<dbReference type="SUPFAM" id="SSF48013">
    <property type="entry name" value="NusB-like"/>
    <property type="match status" value="1"/>
</dbReference>
<comment type="function">
    <text evidence="6">Involved in transcription antitermination. Required for transcription of ribosomal RNA (rRNA) genes. Binds specifically to the boxA antiterminator sequence of the ribosomal RNA (rrn) operons.</text>
</comment>
<organism evidence="8 9">
    <name type="scientific">Runella rosea</name>
    <dbReference type="NCBI Taxonomy" id="2259595"/>
    <lineage>
        <taxon>Bacteria</taxon>
        <taxon>Pseudomonadati</taxon>
        <taxon>Bacteroidota</taxon>
        <taxon>Cytophagia</taxon>
        <taxon>Cytophagales</taxon>
        <taxon>Spirosomataceae</taxon>
        <taxon>Runella</taxon>
    </lineage>
</organism>
<evidence type="ECO:0000256" key="6">
    <source>
        <dbReference type="HAMAP-Rule" id="MF_00073"/>
    </source>
</evidence>
<sequence length="390" mass="45138">MLSRRHLRVKVLQSLYALQAAREADYLLAVDFITESFKPDLNSMTPQDPLKLEGMRKMTTLLLEENYRKGEIPHEDDTPPTALVTAKNALRYYQDLFKKDKQRIARQLTPEVEAIYNTYLLLLQLFIEFGSLSQGERERQYDDPDNKPLSKIAGFDTNRVVVALSESKTLENEFIRRGITWGQETTGLVRTLFRDVFRNDDAYRAYCETKEHTPEEDLQLILNALKDVVLKNEDVVSFFELKDLYWSENGDLARKMANKTFKSTIEDSGLQLTPLTDDWEEDRFFMEELFEQTTTRNDEIEQIIAEPLKNWDLDRLAPMDYLILKMSVSEMMSFPGIPVKVTINEAIEMAKEYSTPKSGKFVNGILDTLSKTLIKEGKIRKSGRGLLDNK</sequence>
<evidence type="ECO:0000313" key="9">
    <source>
        <dbReference type="Proteomes" id="UP000251993"/>
    </source>
</evidence>
<name>A0A344TH73_9BACT</name>
<dbReference type="PANTHER" id="PTHR11078:SF3">
    <property type="entry name" value="ANTITERMINATION NUSB DOMAIN-CONTAINING PROTEIN"/>
    <property type="match status" value="1"/>
</dbReference>
<accession>A0A344TH73</accession>
<feature type="domain" description="NusB/RsmB/TIM44" evidence="7">
    <location>
        <begin position="280"/>
        <end position="370"/>
    </location>
</feature>
<dbReference type="EMBL" id="CP030850">
    <property type="protein sequence ID" value="AXE17994.1"/>
    <property type="molecule type" value="Genomic_DNA"/>
</dbReference>
<dbReference type="Gene3D" id="1.10.940.10">
    <property type="entry name" value="NusB-like"/>
    <property type="match status" value="1"/>
</dbReference>
<proteinExistence type="inferred from homology"/>
<dbReference type="Proteomes" id="UP000251993">
    <property type="component" value="Chromosome"/>
</dbReference>
<dbReference type="RefSeq" id="WP_114066779.1">
    <property type="nucleotide sequence ID" value="NZ_CP030850.1"/>
</dbReference>
<dbReference type="GO" id="GO:0005829">
    <property type="term" value="C:cytosol"/>
    <property type="evidence" value="ECO:0007669"/>
    <property type="project" value="TreeGrafter"/>
</dbReference>
<keyword evidence="3 6" id="KW-0694">RNA-binding</keyword>
<dbReference type="PANTHER" id="PTHR11078">
    <property type="entry name" value="N UTILIZATION SUBSTANCE PROTEIN B-RELATED"/>
    <property type="match status" value="1"/>
</dbReference>
<gene>
    <name evidence="6 8" type="primary">nusB</name>
    <name evidence="8" type="ORF">DR864_09740</name>
</gene>
<dbReference type="OrthoDB" id="9787568at2"/>
<dbReference type="GO" id="GO:0031564">
    <property type="term" value="P:transcription antitermination"/>
    <property type="evidence" value="ECO:0007669"/>
    <property type="project" value="UniProtKB-KW"/>
</dbReference>
<dbReference type="InterPro" id="IPR011605">
    <property type="entry name" value="NusB_fam"/>
</dbReference>
<evidence type="ECO:0000256" key="4">
    <source>
        <dbReference type="ARBA" id="ARBA00023015"/>
    </source>
</evidence>
<evidence type="ECO:0000256" key="1">
    <source>
        <dbReference type="ARBA" id="ARBA00005952"/>
    </source>
</evidence>
<keyword evidence="4 6" id="KW-0805">Transcription regulation</keyword>
<dbReference type="Pfam" id="PF01029">
    <property type="entry name" value="NusB"/>
    <property type="match status" value="1"/>
</dbReference>
<comment type="similarity">
    <text evidence="1 6">Belongs to the NusB family.</text>
</comment>
<reference evidence="8 9" key="1">
    <citation type="submission" date="2018-07" db="EMBL/GenBank/DDBJ databases">
        <title>Genome sequencing of Runella.</title>
        <authorList>
            <person name="Baek M.-G."/>
            <person name="Yi H."/>
        </authorList>
    </citation>
    <scope>NUCLEOTIDE SEQUENCE [LARGE SCALE GENOMIC DNA]</scope>
    <source>
        <strain evidence="8 9">HYN0085</strain>
    </source>
</reference>
<dbReference type="HAMAP" id="MF_00073">
    <property type="entry name" value="NusB"/>
    <property type="match status" value="1"/>
</dbReference>
<dbReference type="GO" id="GO:0003723">
    <property type="term" value="F:RNA binding"/>
    <property type="evidence" value="ECO:0007669"/>
    <property type="project" value="UniProtKB-UniRule"/>
</dbReference>
<keyword evidence="2 6" id="KW-0889">Transcription antitermination</keyword>
<protein>
    <recommendedName>
        <fullName evidence="6">Transcription antitermination protein NusB</fullName>
    </recommendedName>
    <alternativeName>
        <fullName evidence="6">Antitermination factor NusB</fullName>
    </alternativeName>
</protein>
<keyword evidence="9" id="KW-1185">Reference proteome</keyword>
<dbReference type="InterPro" id="IPR006027">
    <property type="entry name" value="NusB_RsmB_TIM44"/>
</dbReference>
<dbReference type="KEGG" id="run:DR864_09740"/>
<evidence type="ECO:0000256" key="3">
    <source>
        <dbReference type="ARBA" id="ARBA00022884"/>
    </source>
</evidence>
<evidence type="ECO:0000313" key="8">
    <source>
        <dbReference type="EMBL" id="AXE17994.1"/>
    </source>
</evidence>
<keyword evidence="5 6" id="KW-0804">Transcription</keyword>
<evidence type="ECO:0000256" key="2">
    <source>
        <dbReference type="ARBA" id="ARBA00022814"/>
    </source>
</evidence>
<dbReference type="AlphaFoldDB" id="A0A344TH73"/>
<evidence type="ECO:0000256" key="5">
    <source>
        <dbReference type="ARBA" id="ARBA00023163"/>
    </source>
</evidence>